<dbReference type="EMBL" id="FMWK01000025">
    <property type="protein sequence ID" value="SCZ81643.1"/>
    <property type="molecule type" value="Genomic_DNA"/>
</dbReference>
<sequence length="557" mass="64017">MDELNKLPREAVVILCSQMSQNISLMSNQLELMSAQNENNSKQLEQMQKQNEDLLKLVADLKEQVAILTQQRFGSKSEKNLSIPGQMAFDFDGTLIFNEAEATVPDELPEETPIEEVITYSRKKPGKRQQNIVDVDVEVAVHDLSEEELNALFPNGWKRLDDEEYSELKYVPSKFLVIKHVVKVYKDKEKIVRGKAPARLLPHSIVSPELAAAVFNAKYVNAVPLNRLSEEFLRQDVNIPRQDMASWMIRINRYYLGPVHDMFKKELLKSHHIHCDETPFTMPEYGKQYMWVYHSTGGDDNPPVFLYEYPGTRGAAAPDAYLKEYQGILVTDGYESYHTLARRRPNDLKVAGCWAHAKRRFAEIVKAAKKKQALSPSQEIAAEAVKKIDYIYHIDNKYKESSEEDVLDNRQKSVKPLVDAYFAWIKETLSNPGLDKSSKLVSALNYSRNQEKYLRVFLDDPKLPLDNNDAERSIKKFCVGKKNWQIIDSKNGAEASAMMYSLAETIKANGLKPYEYFSYLLSQLKEYPRNNVPEDVLADLMPWSDKLPDECRKNKTR</sequence>
<reference evidence="4 7" key="1">
    <citation type="submission" date="2016-10" db="EMBL/GenBank/DDBJ databases">
        <authorList>
            <person name="de Groot N.N."/>
        </authorList>
    </citation>
    <scope>NUCLEOTIDE SEQUENCE [LARGE SCALE GENOMIC DNA]</scope>
    <source>
        <strain evidence="4 7">DSM 10317</strain>
    </source>
</reference>
<dbReference type="AlphaFoldDB" id="A0A1G5RWX0"/>
<dbReference type="InterPro" id="IPR004291">
    <property type="entry name" value="Transposase_IS66_central"/>
</dbReference>
<evidence type="ECO:0000313" key="6">
    <source>
        <dbReference type="EMBL" id="SCZ81643.1"/>
    </source>
</evidence>
<dbReference type="EMBL" id="FMWK01000019">
    <property type="protein sequence ID" value="SCZ81259.1"/>
    <property type="molecule type" value="Genomic_DNA"/>
</dbReference>
<evidence type="ECO:0000256" key="1">
    <source>
        <dbReference type="SAM" id="Coils"/>
    </source>
</evidence>
<feature type="domain" description="Transposase IS66 central" evidence="2">
    <location>
        <begin position="203"/>
        <end position="494"/>
    </location>
</feature>
<organism evidence="4 7">
    <name type="scientific">Pseudobutyrivibrio xylanivorans</name>
    <dbReference type="NCBI Taxonomy" id="185007"/>
    <lineage>
        <taxon>Bacteria</taxon>
        <taxon>Bacillati</taxon>
        <taxon>Bacillota</taxon>
        <taxon>Clostridia</taxon>
        <taxon>Lachnospirales</taxon>
        <taxon>Lachnospiraceae</taxon>
        <taxon>Pseudobutyrivibrio</taxon>
    </lineage>
</organism>
<evidence type="ECO:0000313" key="4">
    <source>
        <dbReference type="EMBL" id="SCZ78615.1"/>
    </source>
</evidence>
<evidence type="ECO:0000313" key="5">
    <source>
        <dbReference type="EMBL" id="SCZ81259.1"/>
    </source>
</evidence>
<dbReference type="Proteomes" id="UP000199428">
    <property type="component" value="Unassembled WGS sequence"/>
</dbReference>
<protein>
    <submittedName>
        <fullName evidence="4">Transposase</fullName>
    </submittedName>
</protein>
<evidence type="ECO:0000313" key="7">
    <source>
        <dbReference type="Proteomes" id="UP000199428"/>
    </source>
</evidence>
<accession>A0A1G5RWX0</accession>
<dbReference type="InterPro" id="IPR052344">
    <property type="entry name" value="Transposase-related"/>
</dbReference>
<gene>
    <name evidence="4" type="ORF">SAMN02910350_01360</name>
    <name evidence="5" type="ORF">SAMN02910350_02717</name>
    <name evidence="6" type="ORF">SAMN02910350_02914</name>
</gene>
<name>A0A1G5RWX0_PSEXY</name>
<dbReference type="Pfam" id="PF13007">
    <property type="entry name" value="LZ_Tnp_IS66"/>
    <property type="match status" value="1"/>
</dbReference>
<dbReference type="InterPro" id="IPR024463">
    <property type="entry name" value="Transposase_TnpC_homeodom"/>
</dbReference>
<evidence type="ECO:0000259" key="3">
    <source>
        <dbReference type="Pfam" id="PF13007"/>
    </source>
</evidence>
<keyword evidence="1" id="KW-0175">Coiled coil</keyword>
<feature type="coiled-coil region" evidence="1">
    <location>
        <begin position="30"/>
        <end position="71"/>
    </location>
</feature>
<proteinExistence type="predicted"/>
<dbReference type="PANTHER" id="PTHR33678">
    <property type="entry name" value="BLL1576 PROTEIN"/>
    <property type="match status" value="1"/>
</dbReference>
<dbReference type="NCBIfam" id="NF033517">
    <property type="entry name" value="transpos_IS66"/>
    <property type="match status" value="1"/>
</dbReference>
<dbReference type="EMBL" id="FMWK01000006">
    <property type="protein sequence ID" value="SCZ78615.1"/>
    <property type="molecule type" value="Genomic_DNA"/>
</dbReference>
<feature type="domain" description="Transposase TnpC homeodomain" evidence="3">
    <location>
        <begin position="61"/>
        <end position="129"/>
    </location>
</feature>
<dbReference type="Pfam" id="PF03050">
    <property type="entry name" value="DDE_Tnp_IS66"/>
    <property type="match status" value="1"/>
</dbReference>
<evidence type="ECO:0000259" key="2">
    <source>
        <dbReference type="Pfam" id="PF03050"/>
    </source>
</evidence>